<evidence type="ECO:0000313" key="6">
    <source>
        <dbReference type="Proteomes" id="UP000283633"/>
    </source>
</evidence>
<dbReference type="PROSITE" id="PS01124">
    <property type="entry name" value="HTH_ARAC_FAMILY_2"/>
    <property type="match status" value="1"/>
</dbReference>
<dbReference type="InterPro" id="IPR018060">
    <property type="entry name" value="HTH_AraC"/>
</dbReference>
<dbReference type="InterPro" id="IPR009057">
    <property type="entry name" value="Homeodomain-like_sf"/>
</dbReference>
<dbReference type="SUPFAM" id="SSF46689">
    <property type="entry name" value="Homeodomain-like"/>
    <property type="match status" value="1"/>
</dbReference>
<sequence>MEILHEAVQTIPRLPFKFYEHDPLTPITVNPHWHQGIELNYLKAGDPLKFVTDGHTTEYRPGDLWAVNRRVVHSATGPEQVDWDEFGLIIDDDFLTNRVPESVNWQLNLNGAVSSQAHPNAYRLIREHLVAIRQLLKQSPTDLLRLEILSHFYGLLATLGHVFTTPLVETDVNPNTSLVDDVMTAINQRYAEPITGNTLAHEFHVSLTTLNQQFNANVQLSVNRYLRLIRLMNARRLLLESDLKIEYVAASCGFPNGKTLNRNFKAWKKMTPTEYRQAYARYHRIDTSCL</sequence>
<organism evidence="5 6">
    <name type="scientific">Lactiplantibacillus garii</name>
    <dbReference type="NCBI Taxonomy" id="2306423"/>
    <lineage>
        <taxon>Bacteria</taxon>
        <taxon>Bacillati</taxon>
        <taxon>Bacillota</taxon>
        <taxon>Bacilli</taxon>
        <taxon>Lactobacillales</taxon>
        <taxon>Lactobacillaceae</taxon>
        <taxon>Lactiplantibacillus</taxon>
    </lineage>
</organism>
<dbReference type="Gene3D" id="2.60.120.10">
    <property type="entry name" value="Jelly Rolls"/>
    <property type="match status" value="1"/>
</dbReference>
<protein>
    <submittedName>
        <fullName evidence="5">AraC family transcriptional regulator</fullName>
    </submittedName>
</protein>
<evidence type="ECO:0000313" key="5">
    <source>
        <dbReference type="EMBL" id="RRK11229.1"/>
    </source>
</evidence>
<accession>A0A3R8J979</accession>
<evidence type="ECO:0000256" key="2">
    <source>
        <dbReference type="ARBA" id="ARBA00023125"/>
    </source>
</evidence>
<dbReference type="PANTHER" id="PTHR43280">
    <property type="entry name" value="ARAC-FAMILY TRANSCRIPTIONAL REGULATOR"/>
    <property type="match status" value="1"/>
</dbReference>
<evidence type="ECO:0000256" key="1">
    <source>
        <dbReference type="ARBA" id="ARBA00023015"/>
    </source>
</evidence>
<gene>
    <name evidence="5" type="ORF">D1831_03115</name>
</gene>
<keyword evidence="2" id="KW-0238">DNA-binding</keyword>
<proteinExistence type="predicted"/>
<dbReference type="GO" id="GO:0043565">
    <property type="term" value="F:sequence-specific DNA binding"/>
    <property type="evidence" value="ECO:0007669"/>
    <property type="project" value="InterPro"/>
</dbReference>
<dbReference type="Proteomes" id="UP000283633">
    <property type="component" value="Unassembled WGS sequence"/>
</dbReference>
<dbReference type="RefSeq" id="WP_125071470.1">
    <property type="nucleotide sequence ID" value="NZ_QWZQ01000007.1"/>
</dbReference>
<keyword evidence="1" id="KW-0805">Transcription regulation</keyword>
<keyword evidence="6" id="KW-1185">Reference proteome</keyword>
<reference evidence="5 6" key="1">
    <citation type="submission" date="2018-08" db="EMBL/GenBank/DDBJ databases">
        <title>Genome Lactobacillus garii FI11369.</title>
        <authorList>
            <person name="Diaz M."/>
            <person name="Narbad A."/>
        </authorList>
    </citation>
    <scope>NUCLEOTIDE SEQUENCE [LARGE SCALE GENOMIC DNA]</scope>
    <source>
        <strain evidence="5 6">FI11369</strain>
    </source>
</reference>
<dbReference type="InterPro" id="IPR018062">
    <property type="entry name" value="HTH_AraC-typ_CS"/>
</dbReference>
<dbReference type="GO" id="GO:0003700">
    <property type="term" value="F:DNA-binding transcription factor activity"/>
    <property type="evidence" value="ECO:0007669"/>
    <property type="project" value="InterPro"/>
</dbReference>
<dbReference type="AlphaFoldDB" id="A0A3R8J979"/>
<keyword evidence="3" id="KW-0804">Transcription</keyword>
<dbReference type="Pfam" id="PF12833">
    <property type="entry name" value="HTH_18"/>
    <property type="match status" value="1"/>
</dbReference>
<dbReference type="Gene3D" id="1.10.10.60">
    <property type="entry name" value="Homeodomain-like"/>
    <property type="match status" value="1"/>
</dbReference>
<dbReference type="EMBL" id="QWZQ01000007">
    <property type="protein sequence ID" value="RRK11229.1"/>
    <property type="molecule type" value="Genomic_DNA"/>
</dbReference>
<comment type="caution">
    <text evidence="5">The sequence shown here is derived from an EMBL/GenBank/DDBJ whole genome shotgun (WGS) entry which is preliminary data.</text>
</comment>
<dbReference type="SUPFAM" id="SSF51215">
    <property type="entry name" value="Regulatory protein AraC"/>
    <property type="match status" value="1"/>
</dbReference>
<name>A0A3R8J979_9LACO</name>
<dbReference type="InterPro" id="IPR014710">
    <property type="entry name" value="RmlC-like_jellyroll"/>
</dbReference>
<dbReference type="PROSITE" id="PS00041">
    <property type="entry name" value="HTH_ARAC_FAMILY_1"/>
    <property type="match status" value="1"/>
</dbReference>
<evidence type="ECO:0000259" key="4">
    <source>
        <dbReference type="PROSITE" id="PS01124"/>
    </source>
</evidence>
<dbReference type="OrthoDB" id="2211832at2"/>
<dbReference type="InterPro" id="IPR037923">
    <property type="entry name" value="HTH-like"/>
</dbReference>
<evidence type="ECO:0000256" key="3">
    <source>
        <dbReference type="ARBA" id="ARBA00023163"/>
    </source>
</evidence>
<feature type="domain" description="HTH araC/xylS-type" evidence="4">
    <location>
        <begin position="180"/>
        <end position="278"/>
    </location>
</feature>
<dbReference type="PANTHER" id="PTHR43280:SF28">
    <property type="entry name" value="HTH-TYPE TRANSCRIPTIONAL ACTIVATOR RHAS"/>
    <property type="match status" value="1"/>
</dbReference>
<dbReference type="SMART" id="SM00342">
    <property type="entry name" value="HTH_ARAC"/>
    <property type="match status" value="1"/>
</dbReference>